<organism evidence="1 2">
    <name type="scientific">Photobacterium profundum (strain SS9)</name>
    <dbReference type="NCBI Taxonomy" id="298386"/>
    <lineage>
        <taxon>Bacteria</taxon>
        <taxon>Pseudomonadati</taxon>
        <taxon>Pseudomonadota</taxon>
        <taxon>Gammaproteobacteria</taxon>
        <taxon>Vibrionales</taxon>
        <taxon>Vibrionaceae</taxon>
        <taxon>Photobacterium</taxon>
    </lineage>
</organism>
<dbReference type="AlphaFoldDB" id="Q6LW18"/>
<gene>
    <name evidence="1" type="ordered locus">PBPRA0052</name>
</gene>
<evidence type="ECO:0000313" key="2">
    <source>
        <dbReference type="Proteomes" id="UP000000593"/>
    </source>
</evidence>
<dbReference type="KEGG" id="ppr:PBPRA0052"/>
<reference evidence="2" key="1">
    <citation type="journal article" date="2005" name="Science">
        <title>Life at depth: Photobacterium profundum genome sequence and expression analysis.</title>
        <authorList>
            <person name="Vezzi A."/>
            <person name="Campanaro S."/>
            <person name="D'Angelo M."/>
            <person name="Simonato F."/>
            <person name="Vitulo N."/>
            <person name="Lauro F.M."/>
            <person name="Cestaro A."/>
            <person name="Malacrida G."/>
            <person name="Simionati B."/>
            <person name="Cannata N."/>
            <person name="Romualdi C."/>
            <person name="Bartlett D.H."/>
            <person name="Valle G."/>
        </authorList>
    </citation>
    <scope>NUCLEOTIDE SEQUENCE [LARGE SCALE GENOMIC DNA]</scope>
    <source>
        <strain evidence="2">ATCC BAA-1253 / SS9</strain>
    </source>
</reference>
<sequence>MIFLKGQTKHITLLEASCSSLIDIRGRKVFFKAMSEQTVVERSYLICYRLDPINTHTVNRRLVVDAGHLIQSAVLTDKNTMDEQPDRLLRPRHYRLAEHAL</sequence>
<proteinExistence type="predicted"/>
<dbReference type="EMBL" id="CR378663">
    <property type="protein sequence ID" value="CAG18507.1"/>
    <property type="molecule type" value="Genomic_DNA"/>
</dbReference>
<dbReference type="Proteomes" id="UP000000593">
    <property type="component" value="Chromosome 1"/>
</dbReference>
<accession>Q6LW18</accession>
<protein>
    <submittedName>
        <fullName evidence="1">Uncharacterized protein</fullName>
    </submittedName>
</protein>
<name>Q6LW18_PHOPR</name>
<evidence type="ECO:0000313" key="1">
    <source>
        <dbReference type="EMBL" id="CAG18507.1"/>
    </source>
</evidence>
<dbReference type="HOGENOM" id="CLU_2288929_0_0_6"/>
<keyword evidence="2" id="KW-1185">Reference proteome</keyword>